<protein>
    <submittedName>
        <fullName evidence="1">DUF4242 domain-containing protein</fullName>
    </submittedName>
</protein>
<sequence length="174" mass="19914">MSLAIVETLADSPLTPESPTDTDLRVLACLAERNVTWRYSLLSRDRLRAICTFDAPDVESVRESYRKGGGIFSRIWAGELIQPQDIQPRRNPSMLKVIESTYPPFEQEEWNEVSSRTLSCYAHRGIEWVRSYLSLDRTRVICELNAPDTQSIREAQHRAGVSFDRVWSATIVKP</sequence>
<dbReference type="OrthoDB" id="9800027at2"/>
<dbReference type="Proteomes" id="UP000031532">
    <property type="component" value="Unassembled WGS sequence"/>
</dbReference>
<dbReference type="EMBL" id="JTJC03000004">
    <property type="protein sequence ID" value="NHC36162.1"/>
    <property type="molecule type" value="Genomic_DNA"/>
</dbReference>
<evidence type="ECO:0000313" key="1">
    <source>
        <dbReference type="EMBL" id="NHC36162.1"/>
    </source>
</evidence>
<name>A0A9X5E8U0_9CYAN</name>
<gene>
    <name evidence="1" type="ORF">QH73_0016165</name>
</gene>
<dbReference type="AlphaFoldDB" id="A0A9X5E8U0"/>
<accession>A0A9X5E8U0</accession>
<keyword evidence="2" id="KW-1185">Reference proteome</keyword>
<proteinExistence type="predicted"/>
<dbReference type="RefSeq" id="WP_039717141.1">
    <property type="nucleotide sequence ID" value="NZ_JTJC03000004.1"/>
</dbReference>
<evidence type="ECO:0000313" key="2">
    <source>
        <dbReference type="Proteomes" id="UP000031532"/>
    </source>
</evidence>
<dbReference type="Pfam" id="PF14026">
    <property type="entry name" value="SCO4226-like"/>
    <property type="match status" value="2"/>
</dbReference>
<reference evidence="1 2" key="1">
    <citation type="journal article" date="2015" name="Genome Announc.">
        <title>Draft Genome Sequence of the Terrestrial Cyanobacterium Scytonema millei VB511283, Isolated from Eastern India.</title>
        <authorList>
            <person name="Sen D."/>
            <person name="Chandrababunaidu M.M."/>
            <person name="Singh D."/>
            <person name="Sanghi N."/>
            <person name="Ghorai A."/>
            <person name="Mishra G.P."/>
            <person name="Madduluri M."/>
            <person name="Adhikary S.P."/>
            <person name="Tripathy S."/>
        </authorList>
    </citation>
    <scope>NUCLEOTIDE SEQUENCE [LARGE SCALE GENOMIC DNA]</scope>
    <source>
        <strain evidence="1 2">VB511283</strain>
    </source>
</reference>
<organism evidence="1 2">
    <name type="scientific">Scytonema millei VB511283</name>
    <dbReference type="NCBI Taxonomy" id="1245923"/>
    <lineage>
        <taxon>Bacteria</taxon>
        <taxon>Bacillati</taxon>
        <taxon>Cyanobacteriota</taxon>
        <taxon>Cyanophyceae</taxon>
        <taxon>Nostocales</taxon>
        <taxon>Scytonemataceae</taxon>
        <taxon>Scytonema</taxon>
    </lineage>
</organism>
<comment type="caution">
    <text evidence="1">The sequence shown here is derived from an EMBL/GenBank/DDBJ whole genome shotgun (WGS) entry which is preliminary data.</text>
</comment>
<dbReference type="InterPro" id="IPR025336">
    <property type="entry name" value="SCO4226-like"/>
</dbReference>